<proteinExistence type="predicted"/>
<organism evidence="1 2">
    <name type="scientific">Mycolicibacterium lutetiense</name>
    <dbReference type="NCBI Taxonomy" id="1641992"/>
    <lineage>
        <taxon>Bacteria</taxon>
        <taxon>Bacillati</taxon>
        <taxon>Actinomycetota</taxon>
        <taxon>Actinomycetes</taxon>
        <taxon>Mycobacteriales</taxon>
        <taxon>Mycobacteriaceae</taxon>
        <taxon>Mycolicibacterium</taxon>
    </lineage>
</organism>
<evidence type="ECO:0000313" key="2">
    <source>
        <dbReference type="Proteomes" id="UP000694460"/>
    </source>
</evidence>
<gene>
    <name evidence="1" type="ORF">JOF57_005227</name>
</gene>
<keyword evidence="2" id="KW-1185">Reference proteome</keyword>
<sequence>MSACSSSLPSAGLDQLLDQLRPGTIRLTVPVVDDVVQVGIGGDFETTTVAMTATSRSLRARRVDGRRLQVHIVEGWTDASAPGVAIPVFEQPVDELVLERCDGRWGAGAGLRAVRLADLDRFVGTLTRFALAKQFRTGGFAQTAGAA</sequence>
<dbReference type="Proteomes" id="UP000694460">
    <property type="component" value="Unassembled WGS sequence"/>
</dbReference>
<comment type="caution">
    <text evidence="1">The sequence shown here is derived from an EMBL/GenBank/DDBJ whole genome shotgun (WGS) entry which is preliminary data.</text>
</comment>
<protein>
    <submittedName>
        <fullName evidence="1">Uncharacterized protein</fullName>
    </submittedName>
</protein>
<evidence type="ECO:0000313" key="1">
    <source>
        <dbReference type="EMBL" id="MBP2455314.1"/>
    </source>
</evidence>
<dbReference type="EMBL" id="JAGIOP010000002">
    <property type="protein sequence ID" value="MBP2455314.1"/>
    <property type="molecule type" value="Genomic_DNA"/>
</dbReference>
<accession>A0ABS5A0M8</accession>
<reference evidence="1 2" key="1">
    <citation type="submission" date="2021-03" db="EMBL/GenBank/DDBJ databases">
        <title>Sequencing the genomes of 1000 actinobacteria strains.</title>
        <authorList>
            <person name="Klenk H.-P."/>
        </authorList>
    </citation>
    <scope>NUCLEOTIDE SEQUENCE [LARGE SCALE GENOMIC DNA]</scope>
    <source>
        <strain evidence="1 2">DSM 46713</strain>
    </source>
</reference>
<name>A0ABS5A0M8_9MYCO</name>
<dbReference type="RefSeq" id="WP_209921849.1">
    <property type="nucleotide sequence ID" value="NZ_JAGIOP010000002.1"/>
</dbReference>